<dbReference type="EMBL" id="CAMPGE010028141">
    <property type="protein sequence ID" value="CAI2385694.1"/>
    <property type="molecule type" value="Genomic_DNA"/>
</dbReference>
<evidence type="ECO:0000256" key="1">
    <source>
        <dbReference type="SAM" id="MobiDB-lite"/>
    </source>
</evidence>
<sequence length="753" mass="88259">MNSTYSVKNPIVRISADLTCFEEYKEEQQVEKVNSQFNCPCAVCHTQQIKMDEDFKETQNKIEIDEQQFEKGENLNTKDKSKILKKTYSWLLQKLGPVPSSLHIAKSMKNVKGARNGLDISIPETLIFRKGKLKCMITTNKAGRIWVNPNIKETSYLNIRLLFKNFMKKKWKNVSSGPGVYNGLKFEDRLCKKHQLEREALLRTKPIKSSPRINILIDTDEKDKGHRRRRSRKKSRARPKTAKTTRLPRYLQPIHGKAVKDDHYDISNFYYRDMLLVRLKENQRAKILNEKQFTNVFLLRNNDPFWKTLDYLQANVKAQVGLGTPIVIKFYADLNSVHPDHPDRLHYDYTKFGKDEDITNEFVYCLKLCYKICEYLQRVHLYEILKMRAQFSKDDDGKIFLIYVKDLHLRKIQFDFERHLIQEEVHNMNQKAKDKLVSEINEHLDNTKSQKKIYSIYDVMNKHYGGIKTRMGVNELEDKDYLETDQDKIAEDAYKALRPESPYKLGELVNKQKFKDKKYINSRRIEEKQLGGRCMFRSHAIKNPEELRQAILKGEVYISSPKKFLNKKDFANLKEDARLMHQYYSTSVNAPVELNKEFRLMKKDNVNLKKIKKSISTGFLGNQTKKDKLMVQMSNKIIDFCHGGLDMKKKSLKPSKRNRPSSFGKNTPDRSFHQNPSTKMMTHFKKGQRNRPKSGRVSSIHQRNKGLSRITTQGSYSSSKFGMKNSVNHTRESYIKYLAENKDNHITDIAAIV</sequence>
<feature type="compositionally biased region" description="Basic residues" evidence="1">
    <location>
        <begin position="225"/>
        <end position="243"/>
    </location>
</feature>
<feature type="compositionally biased region" description="Polar residues" evidence="1">
    <location>
        <begin position="709"/>
        <end position="724"/>
    </location>
</feature>
<gene>
    <name evidence="2" type="ORF">ECRASSUSDP1_LOCUS27276</name>
</gene>
<accession>A0AAD1Y727</accession>
<proteinExistence type="predicted"/>
<dbReference type="Proteomes" id="UP001295684">
    <property type="component" value="Unassembled WGS sequence"/>
</dbReference>
<feature type="compositionally biased region" description="Basic residues" evidence="1">
    <location>
        <begin position="682"/>
        <end position="694"/>
    </location>
</feature>
<reference evidence="2" key="1">
    <citation type="submission" date="2023-07" db="EMBL/GenBank/DDBJ databases">
        <authorList>
            <consortium name="AG Swart"/>
            <person name="Singh M."/>
            <person name="Singh A."/>
            <person name="Seah K."/>
            <person name="Emmerich C."/>
        </authorList>
    </citation>
    <scope>NUCLEOTIDE SEQUENCE</scope>
    <source>
        <strain evidence="2">DP1</strain>
    </source>
</reference>
<feature type="compositionally biased region" description="Basic residues" evidence="1">
    <location>
        <begin position="650"/>
        <end position="659"/>
    </location>
</feature>
<evidence type="ECO:0000313" key="2">
    <source>
        <dbReference type="EMBL" id="CAI2385694.1"/>
    </source>
</evidence>
<keyword evidence="3" id="KW-1185">Reference proteome</keyword>
<feature type="region of interest" description="Disordered" evidence="1">
    <location>
        <begin position="648"/>
        <end position="724"/>
    </location>
</feature>
<name>A0AAD1Y727_EUPCR</name>
<feature type="region of interest" description="Disordered" evidence="1">
    <location>
        <begin position="218"/>
        <end position="244"/>
    </location>
</feature>
<organism evidence="2 3">
    <name type="scientific">Euplotes crassus</name>
    <dbReference type="NCBI Taxonomy" id="5936"/>
    <lineage>
        <taxon>Eukaryota</taxon>
        <taxon>Sar</taxon>
        <taxon>Alveolata</taxon>
        <taxon>Ciliophora</taxon>
        <taxon>Intramacronucleata</taxon>
        <taxon>Spirotrichea</taxon>
        <taxon>Hypotrichia</taxon>
        <taxon>Euplotida</taxon>
        <taxon>Euplotidae</taxon>
        <taxon>Moneuplotes</taxon>
    </lineage>
</organism>
<evidence type="ECO:0000313" key="3">
    <source>
        <dbReference type="Proteomes" id="UP001295684"/>
    </source>
</evidence>
<protein>
    <submittedName>
        <fullName evidence="2">Uncharacterized protein</fullName>
    </submittedName>
</protein>
<dbReference type="AlphaFoldDB" id="A0AAD1Y727"/>
<comment type="caution">
    <text evidence="2">The sequence shown here is derived from an EMBL/GenBank/DDBJ whole genome shotgun (WGS) entry which is preliminary data.</text>
</comment>